<keyword evidence="11" id="KW-1185">Reference proteome</keyword>
<feature type="compositionally biased region" description="Basic and acidic residues" evidence="8">
    <location>
        <begin position="416"/>
        <end position="430"/>
    </location>
</feature>
<dbReference type="Proteomes" id="UP000631034">
    <property type="component" value="Unassembled WGS sequence"/>
</dbReference>
<dbReference type="GO" id="GO:0007059">
    <property type="term" value="P:chromosome segregation"/>
    <property type="evidence" value="ECO:0007669"/>
    <property type="project" value="UniProtKB-UniRule"/>
</dbReference>
<feature type="coiled-coil region" evidence="7">
    <location>
        <begin position="171"/>
        <end position="212"/>
    </location>
</feature>
<sequence>MLHVVRLRLVGFKSFVEAADLQISDGLTGIVGPNGCGKSNVVEALRWVMGETSARQLRGGEMDDVIFGGTSARPARNLAEVTLLLDNREHTAPPLFNTAEELEVTRRIRRGEGSVYRVNGKEVRARDVQLLFADMSSGARSAAIVSQGRVAALIGAKPIQRRALLEEAAGIAGLHTRRQEAQSRLAAAEANLERLDDVVGTLRNQLNSLARQARQAARYRTLSEKLHETESIVLRLRWVEGLQALDTARRVYAEREREAATASAAATAAGHRQNELSETFPPLRVAHGELSARIQRLSLAREQLEAEDRAIQQSRRENLSRLAQAENDARRERERLADARKALADLDAEEQRLRAALDESRDTVPRLEQRLGELTRDAATLEEHLSAATRALAEHRARDDAEKRLLAQARSQAERLRSRLGDARRERDTLEAATVPTADLEAARQATAQADAAADAARSALEEAESALGTARTTEAQARSALQDAESTFGQLDAEARGLQALLRPAQTRGTADAPPLVDQLRPVAGVEKALAGALGDDLHASLTDGAAVCWRDLDGSGAPAGGSDGGDESDSASKGSGDSSGDGADGKTRSPALPALPEGTRPLAGQVDAPAALSRILGATGIADSAEDAAARQWHLMPGQQLVDPEGGLWRWDGLVRRPGARDSARAAAARLETRNRLEALETRLDSARQERDALAASAREAAARLETATARERTCREALRQADRECQQARDRAASLERRASEAGARLNSLEDTLAHLAADLAPAEAECARLEQALAARGDDTALVTEQTARKAALDALRETQRSVQSELDRARQADHGRRRRLSGLAGERASWQERHDQATRQATDFETRQQQARTTLATLDGQPDVLAERKATLQDDIAALEAERKSLDDELARAETLLREAGLALKEAQKTEARAREALIRAESAVEQGRSACQEAARQIAEKRQCSPEELVRKTDLPPDADLPALEVAERELLSLGRERDALGPVNLCADQEAGELTSQVDTLDHERTDLVEAIARLRQAISELNKEGRARLLDSFARVDEHFQRLFARLFGGGKAHLTLVEDSDPLEAGLEIMASPPGKRLQSLSLLSGGEQALTALALLFAVFLTNPAPICVLDEVDAPLDDANVDRLCTMLQELTEITRTRFLVVTHHRMTMARMDRLYGVTMVERGVSSLVSVDLKEAERLAGEDLPEDDGTDNASARRRETAAPVA</sequence>
<evidence type="ECO:0000313" key="11">
    <source>
        <dbReference type="Proteomes" id="UP000631034"/>
    </source>
</evidence>
<gene>
    <name evidence="7 10" type="primary">smc</name>
    <name evidence="10" type="ORF">IHV25_07100</name>
</gene>
<protein>
    <recommendedName>
        <fullName evidence="7">Chromosome partition protein Smc</fullName>
    </recommendedName>
</protein>
<dbReference type="GO" id="GO:0003677">
    <property type="term" value="F:DNA binding"/>
    <property type="evidence" value="ECO:0007669"/>
    <property type="project" value="UniProtKB-UniRule"/>
</dbReference>
<evidence type="ECO:0000256" key="5">
    <source>
        <dbReference type="ARBA" id="ARBA00023054"/>
    </source>
</evidence>
<feature type="domain" description="RecF/RecN/SMC N-terminal" evidence="9">
    <location>
        <begin position="4"/>
        <end position="1177"/>
    </location>
</feature>
<dbReference type="SUPFAM" id="SSF52540">
    <property type="entry name" value="P-loop containing nucleoside triphosphate hydrolases"/>
    <property type="match status" value="1"/>
</dbReference>
<dbReference type="PIRSF" id="PIRSF005719">
    <property type="entry name" value="SMC"/>
    <property type="match status" value="1"/>
</dbReference>
<keyword evidence="2 7" id="KW-0963">Cytoplasm</keyword>
<evidence type="ECO:0000256" key="6">
    <source>
        <dbReference type="ARBA" id="ARBA00023125"/>
    </source>
</evidence>
<feature type="region of interest" description="Disordered" evidence="8">
    <location>
        <begin position="416"/>
        <end position="437"/>
    </location>
</feature>
<feature type="region of interest" description="Disordered" evidence="8">
    <location>
        <begin position="801"/>
        <end position="852"/>
    </location>
</feature>
<dbReference type="GO" id="GO:0007062">
    <property type="term" value="P:sister chromatid cohesion"/>
    <property type="evidence" value="ECO:0007669"/>
    <property type="project" value="InterPro"/>
</dbReference>
<dbReference type="GO" id="GO:0006260">
    <property type="term" value="P:DNA replication"/>
    <property type="evidence" value="ECO:0007669"/>
    <property type="project" value="UniProtKB-UniRule"/>
</dbReference>
<dbReference type="InterPro" id="IPR027417">
    <property type="entry name" value="P-loop_NTPase"/>
</dbReference>
<organism evidence="10 11">
    <name type="scientific">Phaeovibrio sulfidiphilus</name>
    <dbReference type="NCBI Taxonomy" id="1220600"/>
    <lineage>
        <taxon>Bacteria</taxon>
        <taxon>Pseudomonadati</taxon>
        <taxon>Pseudomonadota</taxon>
        <taxon>Alphaproteobacteria</taxon>
        <taxon>Rhodospirillales</taxon>
        <taxon>Rhodospirillaceae</taxon>
        <taxon>Phaeovibrio</taxon>
    </lineage>
</organism>
<proteinExistence type="inferred from homology"/>
<feature type="coiled-coil region" evidence="7">
    <location>
        <begin position="672"/>
        <end position="769"/>
    </location>
</feature>
<reference evidence="10" key="1">
    <citation type="submission" date="2020-10" db="EMBL/GenBank/DDBJ databases">
        <title>Genome sequence of the unusual species of purple photosynthetic bacteria, Phaeovibrio sulfidiphilus DSM 23193, type strain.</title>
        <authorList>
            <person name="Kyndt J.A."/>
            <person name="Meyer T.E."/>
        </authorList>
    </citation>
    <scope>NUCLEOTIDE SEQUENCE</scope>
    <source>
        <strain evidence="10">DSM 23193</strain>
    </source>
</reference>
<feature type="compositionally biased region" description="Basic and acidic residues" evidence="8">
    <location>
        <begin position="834"/>
        <end position="851"/>
    </location>
</feature>
<dbReference type="HAMAP" id="MF_01894">
    <property type="entry name" value="Smc_prok"/>
    <property type="match status" value="1"/>
</dbReference>
<dbReference type="InterPro" id="IPR011890">
    <property type="entry name" value="SMC_prok"/>
</dbReference>
<dbReference type="GO" id="GO:0030261">
    <property type="term" value="P:chromosome condensation"/>
    <property type="evidence" value="ECO:0007669"/>
    <property type="project" value="InterPro"/>
</dbReference>
<evidence type="ECO:0000259" key="9">
    <source>
        <dbReference type="Pfam" id="PF02463"/>
    </source>
</evidence>
<dbReference type="PANTHER" id="PTHR43977">
    <property type="entry name" value="STRUCTURAL MAINTENANCE OF CHROMOSOMES PROTEIN 3"/>
    <property type="match status" value="1"/>
</dbReference>
<dbReference type="GO" id="GO:0005737">
    <property type="term" value="C:cytoplasm"/>
    <property type="evidence" value="ECO:0007669"/>
    <property type="project" value="UniProtKB-SubCell"/>
</dbReference>
<dbReference type="Gene3D" id="3.40.50.300">
    <property type="entry name" value="P-loop containing nucleotide triphosphate hydrolases"/>
    <property type="match status" value="2"/>
</dbReference>
<evidence type="ECO:0000256" key="7">
    <source>
        <dbReference type="HAMAP-Rule" id="MF_01894"/>
    </source>
</evidence>
<dbReference type="AlphaFoldDB" id="A0A8J7CCW1"/>
<feature type="region of interest" description="Disordered" evidence="8">
    <location>
        <begin position="1190"/>
        <end position="1216"/>
    </location>
</feature>
<evidence type="ECO:0000256" key="4">
    <source>
        <dbReference type="ARBA" id="ARBA00022840"/>
    </source>
</evidence>
<comment type="function">
    <text evidence="7">Required for chromosome condensation and partitioning.</text>
</comment>
<dbReference type="EMBL" id="JACZHT010000004">
    <property type="protein sequence ID" value="MBE1237413.1"/>
    <property type="molecule type" value="Genomic_DNA"/>
</dbReference>
<dbReference type="FunFam" id="3.40.50.300:FF:000901">
    <property type="entry name" value="Chromosome partition protein Smc"/>
    <property type="match status" value="1"/>
</dbReference>
<feature type="compositionally biased region" description="Basic and acidic residues" evidence="8">
    <location>
        <begin position="801"/>
        <end position="819"/>
    </location>
</feature>
<dbReference type="RefSeq" id="WP_192534421.1">
    <property type="nucleotide sequence ID" value="NZ_JACZHT010000004.1"/>
</dbReference>
<keyword evidence="3 7" id="KW-0547">Nucleotide-binding</keyword>
<evidence type="ECO:0000256" key="8">
    <source>
        <dbReference type="SAM" id="MobiDB-lite"/>
    </source>
</evidence>
<dbReference type="Pfam" id="PF02463">
    <property type="entry name" value="SMC_N"/>
    <property type="match status" value="1"/>
</dbReference>
<comment type="caution">
    <text evidence="10">The sequence shown here is derived from an EMBL/GenBank/DDBJ whole genome shotgun (WGS) entry which is preliminary data.</text>
</comment>
<dbReference type="NCBIfam" id="TIGR02168">
    <property type="entry name" value="SMC_prok_B"/>
    <property type="match status" value="1"/>
</dbReference>
<accession>A0A8J7CCW1</accession>
<evidence type="ECO:0000256" key="1">
    <source>
        <dbReference type="ARBA" id="ARBA00004496"/>
    </source>
</evidence>
<dbReference type="InterPro" id="IPR024704">
    <property type="entry name" value="SMC"/>
</dbReference>
<name>A0A8J7CCW1_9PROT</name>
<feature type="coiled-coil region" evidence="7">
    <location>
        <begin position="874"/>
        <end position="932"/>
    </location>
</feature>
<comment type="domain">
    <text evidence="7">Contains large globular domains required for ATP hydrolysis at each terminus and a third globular domain forming a flexible hinge near the middle of the molecule. These domains are separated by coiled-coil structures.</text>
</comment>
<evidence type="ECO:0000256" key="3">
    <source>
        <dbReference type="ARBA" id="ARBA00022741"/>
    </source>
</evidence>
<feature type="compositionally biased region" description="Basic and acidic residues" evidence="8">
    <location>
        <begin position="1205"/>
        <end position="1216"/>
    </location>
</feature>
<feature type="compositionally biased region" description="Low complexity" evidence="8">
    <location>
        <begin position="573"/>
        <end position="583"/>
    </location>
</feature>
<keyword evidence="5 7" id="KW-0175">Coiled coil</keyword>
<dbReference type="GO" id="GO:0005524">
    <property type="term" value="F:ATP binding"/>
    <property type="evidence" value="ECO:0007669"/>
    <property type="project" value="UniProtKB-UniRule"/>
</dbReference>
<keyword evidence="4 7" id="KW-0067">ATP-binding</keyword>
<comment type="subunit">
    <text evidence="7">Homodimer.</text>
</comment>
<keyword evidence="6 7" id="KW-0238">DNA-binding</keyword>
<evidence type="ECO:0000256" key="2">
    <source>
        <dbReference type="ARBA" id="ARBA00022490"/>
    </source>
</evidence>
<comment type="similarity">
    <text evidence="7">Belongs to the SMC family.</text>
</comment>
<comment type="subcellular location">
    <subcellularLocation>
        <location evidence="1 7">Cytoplasm</location>
    </subcellularLocation>
</comment>
<dbReference type="InterPro" id="IPR003395">
    <property type="entry name" value="RecF/RecN/SMC_N"/>
</dbReference>
<feature type="binding site" evidence="7">
    <location>
        <begin position="33"/>
        <end position="40"/>
    </location>
    <ligand>
        <name>ATP</name>
        <dbReference type="ChEBI" id="CHEBI:30616"/>
    </ligand>
</feature>
<evidence type="ECO:0000313" key="10">
    <source>
        <dbReference type="EMBL" id="MBE1237413.1"/>
    </source>
</evidence>
<feature type="region of interest" description="Disordered" evidence="8">
    <location>
        <begin position="559"/>
        <end position="604"/>
    </location>
</feature>
<feature type="region of interest" description="Disordered" evidence="8">
    <location>
        <begin position="464"/>
        <end position="484"/>
    </location>
</feature>
<dbReference type="GO" id="GO:0016887">
    <property type="term" value="F:ATP hydrolysis activity"/>
    <property type="evidence" value="ECO:0007669"/>
    <property type="project" value="InterPro"/>
</dbReference>